<keyword evidence="2" id="KW-0472">Membrane</keyword>
<evidence type="ECO:0000256" key="2">
    <source>
        <dbReference type="SAM" id="Phobius"/>
    </source>
</evidence>
<evidence type="ECO:0000256" key="1">
    <source>
        <dbReference type="SAM" id="MobiDB-lite"/>
    </source>
</evidence>
<sequence>MRPSTLLRIARWESTKGVGGIDRGAIAVVVAAVAFVLAVGTVALAGGVALEDGIYRVGVSEDAAYHDPIEADPTFAAVEAAPGSVRTGTARSTGVDGIVVGGFDGGDRLDLYVREQAGRTEIYVAVADGEPTEKSLAALSALRGTVSGYNDALMRTEEDQAAAFPVTVAIRFFERDRAGGVGSPGDGGTGDDLGLPGGNNATGDSSSGDSTDGPDTDASVDDTAVSSSLGAFDLFGTSSTSGSPSDIQPPFPFQSLVLAFLFVLPLNFLVQAYGSSMLAERLDRRGELLLVAPISRAEIVAGKTLPYLAAALAITVAIVAGLGLLGSDGGALSVLAVTPLAFLFLGTTFLAAMFARSFKELTFLAVTITTTLTTYAFVPAIFAETSQVAFVSPLTLVIKDLTGSGVSAGEIAFSVGPPTLVAGICFLLGLGIYREEDLFTQRPVHLKALDALAGRIHRPRGVAVAVGLLIPFVFVAELLAVAVLFALPVDLSIPLIFGTIAVVEELAKGLPIYAGYAHARYGRTLPVVVAVGAASGIGFFFAEKITLAIQFVGLPGLAVADAAFQTGLGAGDPALVAVLALAPLVLHVVTATLTSLGAARGRRLFIVGLCTAVLVHLAYNVTVVSALV</sequence>
<name>M1XQZ3_NATM8</name>
<feature type="transmembrane region" description="Helical" evidence="2">
    <location>
        <begin position="253"/>
        <end position="274"/>
    </location>
</feature>
<feature type="transmembrane region" description="Helical" evidence="2">
    <location>
        <begin position="361"/>
        <end position="382"/>
    </location>
</feature>
<keyword evidence="2" id="KW-1133">Transmembrane helix</keyword>
<dbReference type="RefSeq" id="WP_015409343.1">
    <property type="nucleotide sequence ID" value="NC_020388.1"/>
</dbReference>
<dbReference type="GO" id="GO:0005886">
    <property type="term" value="C:plasma membrane"/>
    <property type="evidence" value="ECO:0007669"/>
    <property type="project" value="UniProtKB-SubCell"/>
</dbReference>
<dbReference type="KEGG" id="nmo:Nmlp_2376"/>
<dbReference type="GeneID" id="14651257"/>
<dbReference type="STRING" id="268739.Nmlp_2376"/>
<dbReference type="OrthoDB" id="106980at2157"/>
<feature type="transmembrane region" description="Helical" evidence="2">
    <location>
        <begin position="411"/>
        <end position="433"/>
    </location>
</feature>
<gene>
    <name evidence="3" type="ordered locus">Nmlp_2376</name>
</gene>
<proteinExistence type="predicted"/>
<feature type="transmembrane region" description="Helical" evidence="2">
    <location>
        <begin position="21"/>
        <end position="50"/>
    </location>
</feature>
<feature type="compositionally biased region" description="Gly residues" evidence="1">
    <location>
        <begin position="179"/>
        <end position="197"/>
    </location>
</feature>
<dbReference type="GO" id="GO:0140359">
    <property type="term" value="F:ABC-type transporter activity"/>
    <property type="evidence" value="ECO:0007669"/>
    <property type="project" value="InterPro"/>
</dbReference>
<feature type="transmembrane region" description="Helical" evidence="2">
    <location>
        <begin position="462"/>
        <end position="487"/>
    </location>
</feature>
<dbReference type="Proteomes" id="UP000011867">
    <property type="component" value="Chromosome"/>
</dbReference>
<feature type="transmembrane region" description="Helical" evidence="2">
    <location>
        <begin position="604"/>
        <end position="627"/>
    </location>
</feature>
<dbReference type="HOGENOM" id="CLU_030328_0_0_2"/>
<feature type="transmembrane region" description="Helical" evidence="2">
    <location>
        <begin position="525"/>
        <end position="542"/>
    </location>
</feature>
<dbReference type="EMBL" id="HF582854">
    <property type="protein sequence ID" value="CCQ36544.1"/>
    <property type="molecule type" value="Genomic_DNA"/>
</dbReference>
<feature type="transmembrane region" description="Helical" evidence="2">
    <location>
        <begin position="305"/>
        <end position="325"/>
    </location>
</feature>
<feature type="transmembrane region" description="Helical" evidence="2">
    <location>
        <begin position="331"/>
        <end position="354"/>
    </location>
</feature>
<dbReference type="eggNOG" id="arCOG04450">
    <property type="taxonomic scope" value="Archaea"/>
</dbReference>
<feature type="region of interest" description="Disordered" evidence="1">
    <location>
        <begin position="179"/>
        <end position="222"/>
    </location>
</feature>
<organism evidence="3 4">
    <name type="scientific">Natronomonas moolapensis (strain DSM 18674 / CECT 7526 / JCM 14361 / 8.8.11)</name>
    <dbReference type="NCBI Taxonomy" id="268739"/>
    <lineage>
        <taxon>Archaea</taxon>
        <taxon>Methanobacteriati</taxon>
        <taxon>Methanobacteriota</taxon>
        <taxon>Stenosarchaea group</taxon>
        <taxon>Halobacteria</taxon>
        <taxon>Halobacteriales</taxon>
        <taxon>Natronomonadaceae</taxon>
        <taxon>Natronomonas</taxon>
    </lineage>
</organism>
<protein>
    <submittedName>
        <fullName evidence="3">ABC-type transport system permease protein</fullName>
    </submittedName>
</protein>
<reference evidence="3 4" key="1">
    <citation type="journal article" date="2013" name="Genome Announc.">
        <title>Genome of the haloarchaeon Natronomonas moolapensis, a neutrophilic member of a previously haloalkaliphilic genus.</title>
        <authorList>
            <person name="Dyall-Smith M.L."/>
            <person name="Pfeiffer F."/>
            <person name="Oberwinkler T."/>
            <person name="Klee K."/>
            <person name="Rampp M."/>
            <person name="Palm P."/>
            <person name="Gross K."/>
            <person name="Schuster S.C."/>
            <person name="Oesterhelt D."/>
        </authorList>
    </citation>
    <scope>NUCLEOTIDE SEQUENCE [LARGE SCALE GENOMIC DNA]</scope>
    <source>
        <strain evidence="4">DSM 18674 / JCM 14361 / 8.8.11</strain>
    </source>
</reference>
<keyword evidence="2" id="KW-0812">Transmembrane</keyword>
<evidence type="ECO:0000313" key="3">
    <source>
        <dbReference type="EMBL" id="CCQ36544.1"/>
    </source>
</evidence>
<evidence type="ECO:0000313" key="4">
    <source>
        <dbReference type="Proteomes" id="UP000011867"/>
    </source>
</evidence>
<accession>M1XQZ3</accession>
<feature type="transmembrane region" description="Helical" evidence="2">
    <location>
        <begin position="574"/>
        <end position="597"/>
    </location>
</feature>
<keyword evidence="4" id="KW-1185">Reference proteome</keyword>
<feature type="transmembrane region" description="Helical" evidence="2">
    <location>
        <begin position="493"/>
        <end position="513"/>
    </location>
</feature>
<feature type="compositionally biased region" description="Low complexity" evidence="1">
    <location>
        <begin position="198"/>
        <end position="211"/>
    </location>
</feature>
<dbReference type="AlphaFoldDB" id="M1XQZ3"/>